<dbReference type="Proteomes" id="UP001057402">
    <property type="component" value="Chromosome 5"/>
</dbReference>
<evidence type="ECO:0000313" key="2">
    <source>
        <dbReference type="Proteomes" id="UP001057402"/>
    </source>
</evidence>
<accession>A0ACB9QUG7</accession>
<dbReference type="EMBL" id="CM042884">
    <property type="protein sequence ID" value="KAI4370214.1"/>
    <property type="molecule type" value="Genomic_DNA"/>
</dbReference>
<evidence type="ECO:0000313" key="1">
    <source>
        <dbReference type="EMBL" id="KAI4370214.1"/>
    </source>
</evidence>
<keyword evidence="2" id="KW-1185">Reference proteome</keyword>
<reference evidence="2" key="1">
    <citation type="journal article" date="2023" name="Front. Plant Sci.">
        <title>Chromosomal-level genome assembly of Melastoma candidum provides insights into trichome evolution.</title>
        <authorList>
            <person name="Zhong Y."/>
            <person name="Wu W."/>
            <person name="Sun C."/>
            <person name="Zou P."/>
            <person name="Liu Y."/>
            <person name="Dai S."/>
            <person name="Zhou R."/>
        </authorList>
    </citation>
    <scope>NUCLEOTIDE SEQUENCE [LARGE SCALE GENOMIC DNA]</scope>
</reference>
<sequence length="607" mass="66899">MVENGEVSIPLDLAYDHVTNSKQGGVRATLFVFAMIFFDNIGFVANMMSIVLYLMFVIKFDVSGSATTTTNFLGATFLVTIIGGFVSDLYMTRLNTTLLSGLLELLGYALLIVQSDNMKLQPQSCMQSSCVHGLKALLFYASLCLVGLGGGGIRGSAPALGADQFDPKNPQEGKKIASYFNWYLLSTTLGATIGVTFIVYLSTEIRWAIGYGVSMGCCVIGLVFVACGKPFYRVRKPGESPLLRVFEVLVAAVMNWKSKLPENSDLLHEIHDRKLVRQTELIPHTAQFRFLDKAAVVPDESQRRTWKICTVTQVEEVKILARMMPILLSTILMNTCLAQLQTFSVQQGTLMDTRLGNFKVPPSSIPVIPLIFMSVLIPAYEFTAVPVLRKFTGHPNGITHLQRVGVGLVLSALSMAVAGFVEVKRKHALVHDNHMISLFWLSYHYAIFGIADMFTLVGLLEFFYSEAPAGMRSLSTSFTWLSLSIGYFINSPIIDLVNASSRRSSKTGLGWVEGRDMNSNHLERFYWFLAVLSTVNFANYLFWANWYKYKNHGKTNTVVGDEVTLLRATGPMSANGMPYSASVSVVSPSVQDSPAAVGVNATNQVKD</sequence>
<comment type="caution">
    <text evidence="1">The sequence shown here is derived from an EMBL/GenBank/DDBJ whole genome shotgun (WGS) entry which is preliminary data.</text>
</comment>
<organism evidence="1 2">
    <name type="scientific">Melastoma candidum</name>
    <dbReference type="NCBI Taxonomy" id="119954"/>
    <lineage>
        <taxon>Eukaryota</taxon>
        <taxon>Viridiplantae</taxon>
        <taxon>Streptophyta</taxon>
        <taxon>Embryophyta</taxon>
        <taxon>Tracheophyta</taxon>
        <taxon>Spermatophyta</taxon>
        <taxon>Magnoliopsida</taxon>
        <taxon>eudicotyledons</taxon>
        <taxon>Gunneridae</taxon>
        <taxon>Pentapetalae</taxon>
        <taxon>rosids</taxon>
        <taxon>malvids</taxon>
        <taxon>Myrtales</taxon>
        <taxon>Melastomataceae</taxon>
        <taxon>Melastomatoideae</taxon>
        <taxon>Melastomateae</taxon>
        <taxon>Melastoma</taxon>
    </lineage>
</organism>
<proteinExistence type="predicted"/>
<name>A0ACB9QUG7_9MYRT</name>
<gene>
    <name evidence="1" type="ORF">MLD38_018584</name>
</gene>
<protein>
    <submittedName>
        <fullName evidence="1">Uncharacterized protein</fullName>
    </submittedName>
</protein>